<dbReference type="PANTHER" id="PTHR12389:SF0">
    <property type="entry name" value="E3 UBIQUITIN-PROTEIN LIGASE LISTERIN"/>
    <property type="match status" value="1"/>
</dbReference>
<dbReference type="Gene3D" id="3.30.40.10">
    <property type="entry name" value="Zinc/RING finger domain, C3HC4 (zinc finger)"/>
    <property type="match status" value="1"/>
</dbReference>
<dbReference type="InterPro" id="IPR054478">
    <property type="entry name" value="LTN1_UBC"/>
</dbReference>
<keyword evidence="10" id="KW-0677">Repeat</keyword>
<dbReference type="PROSITE" id="PS50089">
    <property type="entry name" value="ZF_RING_2"/>
    <property type="match status" value="1"/>
</dbReference>
<keyword evidence="13" id="KW-0862">Zinc</keyword>
<feature type="domain" description="RING-type" evidence="16">
    <location>
        <begin position="2113"/>
        <end position="2160"/>
    </location>
</feature>
<dbReference type="GO" id="GO:0008270">
    <property type="term" value="F:zinc ion binding"/>
    <property type="evidence" value="ECO:0007669"/>
    <property type="project" value="UniProtKB-KW"/>
</dbReference>
<comment type="similarity">
    <text evidence="4">Belongs to the LTN1 family.</text>
</comment>
<evidence type="ECO:0000256" key="3">
    <source>
        <dbReference type="ARBA" id="ARBA00004906"/>
    </source>
</evidence>
<dbReference type="InterPro" id="IPR054477">
    <property type="entry name" value="LTN1_E3_ligase_6th"/>
</dbReference>
<keyword evidence="11 14" id="KW-0863">Zinc-finger</keyword>
<evidence type="ECO:0000256" key="14">
    <source>
        <dbReference type="PROSITE-ProRule" id="PRU00175"/>
    </source>
</evidence>
<evidence type="ECO:0000256" key="1">
    <source>
        <dbReference type="ARBA" id="ARBA00000900"/>
    </source>
</evidence>
<evidence type="ECO:0000256" key="11">
    <source>
        <dbReference type="ARBA" id="ARBA00022771"/>
    </source>
</evidence>
<accession>A0AAD8YMY7</accession>
<comment type="subcellular location">
    <subcellularLocation>
        <location evidence="2">Cytoplasm</location>
        <location evidence="2">Cytosol</location>
    </subcellularLocation>
</comment>
<dbReference type="InterPro" id="IPR011990">
    <property type="entry name" value="TPR-like_helical_dom_sf"/>
</dbReference>
<feature type="region of interest" description="Disordered" evidence="15">
    <location>
        <begin position="367"/>
        <end position="394"/>
    </location>
</feature>
<comment type="catalytic activity">
    <reaction evidence="1">
        <text>S-ubiquitinyl-[E2 ubiquitin-conjugating enzyme]-L-cysteine + [acceptor protein]-L-lysine = [E2 ubiquitin-conjugating enzyme]-L-cysteine + N(6)-ubiquitinyl-[acceptor protein]-L-lysine.</text>
        <dbReference type="EC" id="2.3.2.27"/>
    </reaction>
</comment>
<evidence type="ECO:0000256" key="6">
    <source>
        <dbReference type="ARBA" id="ARBA00017157"/>
    </source>
</evidence>
<comment type="caution">
    <text evidence="17">The sequence shown here is derived from an EMBL/GenBank/DDBJ whole genome shotgun (WGS) entry which is preliminary data.</text>
</comment>
<dbReference type="GO" id="GO:0005829">
    <property type="term" value="C:cytosol"/>
    <property type="evidence" value="ECO:0007669"/>
    <property type="project" value="UniProtKB-SubCell"/>
</dbReference>
<evidence type="ECO:0000256" key="2">
    <source>
        <dbReference type="ARBA" id="ARBA00004514"/>
    </source>
</evidence>
<dbReference type="InterPro" id="IPR013083">
    <property type="entry name" value="Znf_RING/FYVE/PHD"/>
</dbReference>
<dbReference type="InterPro" id="IPR001841">
    <property type="entry name" value="Znf_RING"/>
</dbReference>
<keyword evidence="18" id="KW-1185">Reference proteome</keyword>
<keyword evidence="8" id="KW-0808">Transferase</keyword>
<feature type="compositionally biased region" description="Polar residues" evidence="15">
    <location>
        <begin position="583"/>
        <end position="594"/>
    </location>
</feature>
<name>A0AAD8YMY7_9STRA</name>
<evidence type="ECO:0000256" key="10">
    <source>
        <dbReference type="ARBA" id="ARBA00022737"/>
    </source>
</evidence>
<dbReference type="GO" id="GO:0043023">
    <property type="term" value="F:ribosomal large subunit binding"/>
    <property type="evidence" value="ECO:0007669"/>
    <property type="project" value="TreeGrafter"/>
</dbReference>
<evidence type="ECO:0000256" key="15">
    <source>
        <dbReference type="SAM" id="MobiDB-lite"/>
    </source>
</evidence>
<keyword evidence="9" id="KW-0479">Metal-binding</keyword>
<dbReference type="GO" id="GO:1990116">
    <property type="term" value="P:ribosome-associated ubiquitin-dependent protein catabolic process"/>
    <property type="evidence" value="ECO:0007669"/>
    <property type="project" value="InterPro"/>
</dbReference>
<keyword evidence="7" id="KW-0963">Cytoplasm</keyword>
<dbReference type="Gene3D" id="1.25.40.10">
    <property type="entry name" value="Tetratricopeptide repeat domain"/>
    <property type="match status" value="1"/>
</dbReference>
<gene>
    <name evidence="17" type="ORF">QTG54_000907</name>
</gene>
<proteinExistence type="inferred from homology"/>
<dbReference type="FunFam" id="3.30.40.10:FF:000038">
    <property type="entry name" value="E3 ubiquitin-protein ligase listerin"/>
    <property type="match status" value="1"/>
</dbReference>
<feature type="region of interest" description="Disordered" evidence="15">
    <location>
        <begin position="583"/>
        <end position="619"/>
    </location>
</feature>
<dbReference type="EC" id="2.3.2.27" evidence="5"/>
<dbReference type="GO" id="GO:0061630">
    <property type="term" value="F:ubiquitin protein ligase activity"/>
    <property type="evidence" value="ECO:0007669"/>
    <property type="project" value="UniProtKB-EC"/>
</dbReference>
<dbReference type="SUPFAM" id="SSF57850">
    <property type="entry name" value="RING/U-box"/>
    <property type="match status" value="1"/>
</dbReference>
<reference evidence="17" key="1">
    <citation type="submission" date="2023-06" db="EMBL/GenBank/DDBJ databases">
        <title>Survivors Of The Sea: Transcriptome response of Skeletonema marinoi to long-term dormancy.</title>
        <authorList>
            <person name="Pinder M.I.M."/>
            <person name="Kourtchenko O."/>
            <person name="Robertson E.K."/>
            <person name="Larsson T."/>
            <person name="Maumus F."/>
            <person name="Osuna-Cruz C.M."/>
            <person name="Vancaester E."/>
            <person name="Stenow R."/>
            <person name="Vandepoele K."/>
            <person name="Ploug H."/>
            <person name="Bruchert V."/>
            <person name="Godhe A."/>
            <person name="Topel M."/>
        </authorList>
    </citation>
    <scope>NUCLEOTIDE SEQUENCE</scope>
    <source>
        <strain evidence="17">R05AC</strain>
    </source>
</reference>
<dbReference type="Proteomes" id="UP001224775">
    <property type="component" value="Unassembled WGS sequence"/>
</dbReference>
<evidence type="ECO:0000256" key="8">
    <source>
        <dbReference type="ARBA" id="ARBA00022679"/>
    </source>
</evidence>
<dbReference type="InterPro" id="IPR039804">
    <property type="entry name" value="RING-CH-C4HC3_LTN1"/>
</dbReference>
<dbReference type="Pfam" id="PF04190">
    <property type="entry name" value="GET4"/>
    <property type="match status" value="1"/>
</dbReference>
<comment type="pathway">
    <text evidence="3">Protein modification; protein ubiquitination.</text>
</comment>
<dbReference type="GO" id="GO:1990112">
    <property type="term" value="C:RQC complex"/>
    <property type="evidence" value="ECO:0007669"/>
    <property type="project" value="InterPro"/>
</dbReference>
<dbReference type="InterPro" id="IPR007317">
    <property type="entry name" value="GET4"/>
</dbReference>
<evidence type="ECO:0000259" key="16">
    <source>
        <dbReference type="PROSITE" id="PS50089"/>
    </source>
</evidence>
<keyword evidence="12" id="KW-0833">Ubl conjugation pathway</keyword>
<protein>
    <recommendedName>
        <fullName evidence="6">E3 ubiquitin-protein ligase listerin</fullName>
        <ecNumber evidence="5">2.3.2.27</ecNumber>
    </recommendedName>
</protein>
<evidence type="ECO:0000256" key="9">
    <source>
        <dbReference type="ARBA" id="ARBA00022723"/>
    </source>
</evidence>
<evidence type="ECO:0000256" key="5">
    <source>
        <dbReference type="ARBA" id="ARBA00012483"/>
    </source>
</evidence>
<dbReference type="Pfam" id="PF22999">
    <property type="entry name" value="LTN1_E3_ligase_6th"/>
    <property type="match status" value="1"/>
</dbReference>
<dbReference type="CDD" id="cd16491">
    <property type="entry name" value="RING-CH-C4HC3_LTN1"/>
    <property type="match status" value="1"/>
</dbReference>
<evidence type="ECO:0000256" key="7">
    <source>
        <dbReference type="ARBA" id="ARBA00022490"/>
    </source>
</evidence>
<evidence type="ECO:0000313" key="18">
    <source>
        <dbReference type="Proteomes" id="UP001224775"/>
    </source>
</evidence>
<dbReference type="InterPro" id="IPR054476">
    <property type="entry name" value="Ltn1_N"/>
</dbReference>
<dbReference type="Pfam" id="PF22958">
    <property type="entry name" value="Ltn1_1st"/>
    <property type="match status" value="1"/>
</dbReference>
<evidence type="ECO:0000256" key="4">
    <source>
        <dbReference type="ARBA" id="ARBA00007997"/>
    </source>
</evidence>
<dbReference type="Pfam" id="PF23009">
    <property type="entry name" value="UBC_like"/>
    <property type="match status" value="1"/>
</dbReference>
<dbReference type="PANTHER" id="PTHR12389">
    <property type="entry name" value="ZINC FINGER PROTEIN 294"/>
    <property type="match status" value="1"/>
</dbReference>
<dbReference type="GO" id="GO:0072344">
    <property type="term" value="P:rescue of stalled ribosome"/>
    <property type="evidence" value="ECO:0007669"/>
    <property type="project" value="TreeGrafter"/>
</dbReference>
<dbReference type="InterPro" id="IPR039795">
    <property type="entry name" value="LTN1/Rkr1"/>
</dbReference>
<evidence type="ECO:0000313" key="17">
    <source>
        <dbReference type="EMBL" id="KAK1748968.1"/>
    </source>
</evidence>
<evidence type="ECO:0000256" key="12">
    <source>
        <dbReference type="ARBA" id="ARBA00022786"/>
    </source>
</evidence>
<dbReference type="EMBL" id="JATAAI010000001">
    <property type="protein sequence ID" value="KAK1748968.1"/>
    <property type="molecule type" value="Genomic_DNA"/>
</dbReference>
<sequence>MSAAAARRRKQRAAKSGNADPIQVRLDALLKDPTLKEEAVAYEALQLAQSAVRRNVKIGNFAQATEVAYTSSLTLLTNSGRVSVSSQLMMGLVQVLSETHTACSQKWVDRFAELDAAYRVALEEDTTMDPAERGRLQRLHQQFLIKGLKWSNDLGDTRHGALGMHCVLADHCWSMSCDEAVIGSEADRQNAAASQDDDEEEEEDLEVELRYDAVTHYALAEKVSTIIDKLKSLPAPTDEEMKMGHECPPAQRDALLTRAVLVLLAIENLRDATKLVSSFWKDIETRSEDELKKSYLDKADGKAPSHVMFVSMLLRICEKDSAPPPPPPQAHAILLSSNNNMSGFSGFAEFAKADSFASTTAAATLARRRQAESKKNSSVGDGNNRRNKFQPSPIYTGSDARLILLFRKIGQKRDPATKVRALEELSQCVFPPISKETAGSEAEDYPRLEKIAALCHLVFLHQSKLGYDNNFSVRAGSYKALTASKDHVPKAWMGLFVGESGDDTTFCHDTTFCPAATTVGMAWIASRGDPAAEVAKNAAAFITEIIANETEASTKVIKEATCKYSKAILTCKRASSLQDVINPTSAQSTSSGVSNKSTANAGKNKKNKAENAPVVNESEKEEMEECYERVILSVLSGVGWLVQCYPETIAAEQSYVDMESFPDSSSISRILQSSRGSFRREAYNLVGKICQFAPSLILSESASHLKMAPLIPNLLSSEKESSSFSPLLEMVLTYFAALRNEHSNILWEKLDSVAFTKSLSKSLRRACYGAPASAWSPMILPLVASLPRQENDNVDSPAPLTVVESLWEGRNEATSVVDKSAIVSAVIECITFLLLRQSKDSYPLFSLQSWTKCGKLLMETLSFYLTGLPNATGSAVTALDDLSATISRDLLKLDEASSNVDMKERGINQIQWLWEEAGLQNVFVLEKNQPQQVRRFKCLIDHLSTTRQSGSSSHLLPSCRNLFRSITSNITDYSHKTCKKDDGGLLLAIIRCYGIDNLFPIVSMGESTTSTVSVEDFILNDLLRWILVHGSMSQRSSVGVDFKILKLCLYSMTSVSRQTEIWETVLRELIKAYCDYTTIADGLLIMISYERDNCLNCDNENFVKCKVLDNFAADAANEFANSFRRSHDILRDHNEDADDEEESHVLRKGDLSLFLRTCVGISSHSHSFGLLVSTTVAKQWIISCCQSTFNADGDRALMHEDESGANVLLQTLLSLNSIQATNFISDDEVVKLLLESWREGGKIWSETAANLLKLSPLKEEFIVRASSSLCGEVKSQPPTDHAVLELVSEAWATRAKKLLDISQSKSLESVGLHDALLWDSGNQSEFLFLCLMYLLYLVEAKDREELLFKNADEKLFVHILRCISETNGALTNSFESRTVRNQQFVDIVGNVSESVLEGCCVYGIDLLSSLANKKVSNDDDTLNRTLTALTFLMSLLFCPLRGTEGTHEIEDDVNPTSVKEGDSFWYEKAEGEKRVKATVVKVHFDDFPDLYFTIRVDESNAEKQTVAKKLKRSPNPQSNERLESLVSNDNSEVRDRLGRCIVDKLLLPNDIGVNEVAAECVNIIISQCGFAALGLGSVKYEVFKMVSSIESLLCDTMTAPVNELSLDNCIPLLRSLSLSMGYGIYTTPSWKNVTALKLDPSGSSSKILDLYENPGWITAQQSCPMQPFHASVAMWLTVALHTITDEETYRRSLATIRLLGDLLLQNGDSMSNSIYILNAAASVEVTSSGFTNPVLIESEDEKEVLAQLTRCFVNSHHSVSSAWTDKFSSLLRTKGKKFRSMFLQAAKTCSNELVDCLNSPQKRWCAFQILDVFATDADEDSLETDDSIVQQQFAAWKVGMDDEEAVELEDDIRATASWLPAKLMSLLKSMGERASSVEHEDKDTLVGYLLAWITCLNIMDTAGSADMRNRSSVGAFIKKTNALGVIMEIALSETDLGEGDKEDIFGCTELDTSTDFVASEVALLVLFRTVEALPTLVKTWFNDDCPKYWQQKFSTFVEKRVAPATLQRELDRIKKATCFDEMAVNGSCASREVVATYQQDECQLSVMIRIPPTFPLRNVEVDCQKTLGIPSSRWRRWALQIMLMLNNQDGNVLEALLLWKQNVDKEFDGVEPCPVCYSVLCIKTHAMPNLECKTCNNRFHTTCLYKWFQSSGKSQCVLCQQPWSGTKV</sequence>
<dbReference type="GO" id="GO:0045048">
    <property type="term" value="P:protein insertion into ER membrane"/>
    <property type="evidence" value="ECO:0007669"/>
    <property type="project" value="InterPro"/>
</dbReference>
<evidence type="ECO:0000256" key="13">
    <source>
        <dbReference type="ARBA" id="ARBA00022833"/>
    </source>
</evidence>
<organism evidence="17 18">
    <name type="scientific">Skeletonema marinoi</name>
    <dbReference type="NCBI Taxonomy" id="267567"/>
    <lineage>
        <taxon>Eukaryota</taxon>
        <taxon>Sar</taxon>
        <taxon>Stramenopiles</taxon>
        <taxon>Ochrophyta</taxon>
        <taxon>Bacillariophyta</taxon>
        <taxon>Coscinodiscophyceae</taxon>
        <taxon>Thalassiosirophycidae</taxon>
        <taxon>Thalassiosirales</taxon>
        <taxon>Skeletonemataceae</taxon>
        <taxon>Skeletonema</taxon>
        <taxon>Skeletonema marinoi-dohrnii complex</taxon>
    </lineage>
</organism>